<evidence type="ECO:0000259" key="6">
    <source>
        <dbReference type="Pfam" id="PF01957"/>
    </source>
</evidence>
<dbReference type="GO" id="GO:0005886">
    <property type="term" value="C:plasma membrane"/>
    <property type="evidence" value="ECO:0007669"/>
    <property type="project" value="TreeGrafter"/>
</dbReference>
<dbReference type="InterPro" id="IPR002810">
    <property type="entry name" value="NfeD-like_C"/>
</dbReference>
<dbReference type="AlphaFoldDB" id="A8HV60"/>
<reference evidence="7 8" key="1">
    <citation type="journal article" date="2007" name="Appl. Environ. Microbiol.">
        <title>Rhizobial factors required for stem nodule maturation and maintenance in Sesbania rostrata-Azorhizobium caulinodans ORS571 symbiosis.</title>
        <authorList>
            <person name="Suzuki S."/>
            <person name="Aono T."/>
            <person name="Lee KB."/>
            <person name="Suzuki T."/>
            <person name="Liu CT."/>
            <person name="Miwa H."/>
            <person name="Wakao S."/>
            <person name="Iki T."/>
            <person name="Oyaizu H."/>
        </authorList>
    </citation>
    <scope>NUCLEOTIDE SEQUENCE [LARGE SCALE GENOMIC DNA]</scope>
    <source>
        <strain evidence="8">ATCC 43989 / DSM 5975 / JCM 20966 / LMG 6465 / NBRC 14845 / NCIMB 13405 / ORS 571</strain>
    </source>
</reference>
<evidence type="ECO:0000313" key="7">
    <source>
        <dbReference type="EMBL" id="BAF90272.1"/>
    </source>
</evidence>
<accession>A8HV60</accession>
<evidence type="ECO:0000256" key="2">
    <source>
        <dbReference type="ARBA" id="ARBA00022692"/>
    </source>
</evidence>
<dbReference type="HOGENOM" id="CLU_116732_4_3_5"/>
<keyword evidence="3 5" id="KW-1133">Transmembrane helix</keyword>
<evidence type="ECO:0000256" key="5">
    <source>
        <dbReference type="SAM" id="Phobius"/>
    </source>
</evidence>
<dbReference type="KEGG" id="azc:AZC_4274"/>
<keyword evidence="4 5" id="KW-0472">Membrane</keyword>
<feature type="transmembrane region" description="Helical" evidence="5">
    <location>
        <begin position="12"/>
        <end position="37"/>
    </location>
</feature>
<evidence type="ECO:0000256" key="4">
    <source>
        <dbReference type="ARBA" id="ARBA00023136"/>
    </source>
</evidence>
<dbReference type="EMBL" id="AP009384">
    <property type="protein sequence ID" value="BAF90272.1"/>
    <property type="molecule type" value="Genomic_DNA"/>
</dbReference>
<reference evidence="7 8" key="3">
    <citation type="journal article" date="2008" name="BMC Genomics">
        <title>The genome of the versatile nitrogen fixer Azorhizobium caulinodans ORS571.</title>
        <authorList>
            <person name="Lee KB."/>
            <person name="Backer P.D."/>
            <person name="Aono T."/>
            <person name="Liu CT."/>
            <person name="Suzuki S."/>
            <person name="Suzuki T."/>
            <person name="Kaneko T."/>
            <person name="Yamada M."/>
            <person name="Tabata S."/>
            <person name="Kupfer D.M."/>
            <person name="Najar F.Z."/>
            <person name="Wiley G.B."/>
            <person name="Roe B."/>
            <person name="Binnewies T.T."/>
            <person name="Ussery D.W."/>
            <person name="D'Haeze W."/>
            <person name="Herder J.D."/>
            <person name="Gevers D."/>
            <person name="Vereecke D."/>
            <person name="Holsters M."/>
            <person name="Oyaizu H."/>
        </authorList>
    </citation>
    <scope>NUCLEOTIDE SEQUENCE [LARGE SCALE GENOMIC DNA]</scope>
    <source>
        <strain evidence="8">ATCC 43989 / DSM 5975 / JCM 20966 / LMG 6465 / NBRC 14845 / NCIMB 13405 / ORS 571</strain>
    </source>
</reference>
<reference evidence="8" key="2">
    <citation type="submission" date="2007-04" db="EMBL/GenBank/DDBJ databases">
        <title>Complete genome sequence of the nitrogen-fixing bacterium Azorhizobium caulinodans ORS571.</title>
        <authorList>
            <person name="Lee K.B."/>
            <person name="Backer P.D."/>
            <person name="Aono T."/>
            <person name="Liu C.T."/>
            <person name="Suzuki S."/>
            <person name="Suzuki T."/>
            <person name="Kaneko T."/>
            <person name="Yamada M."/>
            <person name="Tabata S."/>
            <person name="Kupfer D.M."/>
            <person name="Najar F.Z."/>
            <person name="Wiley G.B."/>
            <person name="Roe B."/>
            <person name="Binnewies T."/>
            <person name="Ussery D."/>
            <person name="Vereecke D."/>
            <person name="Gevers D."/>
            <person name="Holsters M."/>
            <person name="Oyaizu H."/>
        </authorList>
    </citation>
    <scope>NUCLEOTIDE SEQUENCE [LARGE SCALE GENOMIC DNA]</scope>
    <source>
        <strain evidence="8">ATCC 43989 / DSM 5975 / JCM 20966 / LMG 6465 / NBRC 14845 / NCIMB 13405 / ORS 571</strain>
    </source>
</reference>
<reference evidence="7 8" key="4">
    <citation type="journal article" date="2009" name="Appl. Environ. Microbiol.">
        <title>Comparative genome-wide transcriptional profiling of Azorhizobium caulinodans ORS571 grown under free-living and symbiotic conditions.</title>
        <authorList>
            <person name="Tsukada S."/>
            <person name="Aono T."/>
            <person name="Akiba N."/>
            <person name="Lee KB."/>
            <person name="Liu CT."/>
            <person name="Toyazaki H."/>
            <person name="Oyaizu H."/>
        </authorList>
    </citation>
    <scope>NUCLEOTIDE SEQUENCE [LARGE SCALE GENOMIC DNA]</scope>
    <source>
        <strain evidence="8">ATCC 43989 / DSM 5975 / JCM 20966 / LMG 6465 / NBRC 14845 / NCIMB 13405 / ORS 571</strain>
    </source>
</reference>
<evidence type="ECO:0000256" key="1">
    <source>
        <dbReference type="ARBA" id="ARBA00004141"/>
    </source>
</evidence>
<comment type="subcellular location">
    <subcellularLocation>
        <location evidence="1">Membrane</location>
        <topology evidence="1">Multi-pass membrane protein</topology>
    </subcellularLocation>
</comment>
<dbReference type="PANTHER" id="PTHR33507:SF3">
    <property type="entry name" value="INNER MEMBRANE PROTEIN YBBJ"/>
    <property type="match status" value="1"/>
</dbReference>
<name>A8HV60_AZOC5</name>
<sequence length="146" mass="15308">MSMLGDISPYWLWFAMGGVLLVAETIVPGAFLVWFGLAALATGLLSLVADMGWQGQVLAFAGCAVVAVLIGRRIALRGGGTDRPFLNRRAEAQVGRVFTLEAPIADGAGHVRIDDSIWRISGPDLPAGAKVIVLRVEGTVLLVGPA</sequence>
<dbReference type="Gene3D" id="2.40.50.140">
    <property type="entry name" value="Nucleic acid-binding proteins"/>
    <property type="match status" value="1"/>
</dbReference>
<feature type="domain" description="NfeD-like C-terminal" evidence="6">
    <location>
        <begin position="91"/>
        <end position="145"/>
    </location>
</feature>
<dbReference type="InterPro" id="IPR052165">
    <property type="entry name" value="Membrane_assoc_protease"/>
</dbReference>
<gene>
    <name evidence="7" type="ordered locus">AZC_4274</name>
</gene>
<dbReference type="Pfam" id="PF01957">
    <property type="entry name" value="NfeD"/>
    <property type="match status" value="1"/>
</dbReference>
<dbReference type="RefSeq" id="WP_012172794.1">
    <property type="nucleotide sequence ID" value="NC_009937.1"/>
</dbReference>
<reference evidence="7 8" key="5">
    <citation type="journal article" date="2010" name="Appl. Environ. Microbiol.">
        <title>phrR-like gene praR of Azorhizobium caulinodans ORS571 is essential for symbiosis with Sesbania rostrata and is involved in expression of reb genes.</title>
        <authorList>
            <person name="Akiba N."/>
            <person name="Aono T."/>
            <person name="Toyazaki H."/>
            <person name="Sato S."/>
            <person name="Oyaizu H."/>
        </authorList>
    </citation>
    <scope>NUCLEOTIDE SEQUENCE [LARGE SCALE GENOMIC DNA]</scope>
    <source>
        <strain evidence="8">ATCC 43989 / DSM 5975 / JCM 20966 / LMG 6465 / NBRC 14845 / NCIMB 13405 / ORS 571</strain>
    </source>
</reference>
<dbReference type="InterPro" id="IPR012340">
    <property type="entry name" value="NA-bd_OB-fold"/>
</dbReference>
<organism evidence="7 8">
    <name type="scientific">Azorhizobium caulinodans (strain ATCC 43989 / DSM 5975 / JCM 20966 / LMG 6465 / NBRC 14845 / NCIMB 13405 / ORS 571)</name>
    <dbReference type="NCBI Taxonomy" id="438753"/>
    <lineage>
        <taxon>Bacteria</taxon>
        <taxon>Pseudomonadati</taxon>
        <taxon>Pseudomonadota</taxon>
        <taxon>Alphaproteobacteria</taxon>
        <taxon>Hyphomicrobiales</taxon>
        <taxon>Xanthobacteraceae</taxon>
        <taxon>Azorhizobium</taxon>
    </lineage>
</organism>
<dbReference type="PANTHER" id="PTHR33507">
    <property type="entry name" value="INNER MEMBRANE PROTEIN YBBJ"/>
    <property type="match status" value="1"/>
</dbReference>
<reference evidence="7 8" key="6">
    <citation type="journal article" date="2011" name="Appl. Environ. Microbiol.">
        <title>Involvement of the azorhizobial chromosome partition gene (parA) in the onset of bacteroid differentiation during Sesbania rostrata stem nodule development.</title>
        <authorList>
            <person name="Liu CT."/>
            <person name="Lee KB."/>
            <person name="Wang YS."/>
            <person name="Peng MH."/>
            <person name="Lee KT."/>
            <person name="Suzuki S."/>
            <person name="Suzuki T."/>
            <person name="Oyaizu H."/>
        </authorList>
    </citation>
    <scope>NUCLEOTIDE SEQUENCE [LARGE SCALE GENOMIC DNA]</scope>
    <source>
        <strain evidence="8">ATCC 43989 / DSM 5975 / JCM 20966 / LMG 6465 / NBRC 14845 / NCIMB 13405 / ORS 571</strain>
    </source>
</reference>
<evidence type="ECO:0000256" key="3">
    <source>
        <dbReference type="ARBA" id="ARBA00022989"/>
    </source>
</evidence>
<dbReference type="eggNOG" id="COG1585">
    <property type="taxonomic scope" value="Bacteria"/>
</dbReference>
<keyword evidence="2 5" id="KW-0812">Transmembrane</keyword>
<proteinExistence type="predicted"/>
<feature type="transmembrane region" description="Helical" evidence="5">
    <location>
        <begin position="57"/>
        <end position="75"/>
    </location>
</feature>
<protein>
    <recommendedName>
        <fullName evidence="6">NfeD-like C-terminal domain-containing protein</fullName>
    </recommendedName>
</protein>
<keyword evidence="8" id="KW-1185">Reference proteome</keyword>
<dbReference type="Proteomes" id="UP000000270">
    <property type="component" value="Chromosome"/>
</dbReference>
<evidence type="ECO:0000313" key="8">
    <source>
        <dbReference type="Proteomes" id="UP000000270"/>
    </source>
</evidence>
<dbReference type="STRING" id="438753.AZC_4274"/>